<evidence type="ECO:0000313" key="2">
    <source>
        <dbReference type="Proteomes" id="UP001210809"/>
    </source>
</evidence>
<dbReference type="AlphaFoldDB" id="A0AAW6D1U1"/>
<dbReference type="Proteomes" id="UP001210809">
    <property type="component" value="Unassembled WGS sequence"/>
</dbReference>
<reference evidence="1" key="1">
    <citation type="submission" date="2023-01" db="EMBL/GenBank/DDBJ databases">
        <title>Human gut microbiome strain richness.</title>
        <authorList>
            <person name="Chen-Liaw A."/>
        </authorList>
    </citation>
    <scope>NUCLEOTIDE SEQUENCE</scope>
    <source>
        <strain evidence="1">1001283st1_G1_1001283B150217_161031</strain>
    </source>
</reference>
<evidence type="ECO:0008006" key="3">
    <source>
        <dbReference type="Google" id="ProtNLM"/>
    </source>
</evidence>
<dbReference type="EMBL" id="JAQLXW010000006">
    <property type="protein sequence ID" value="MDB8003515.1"/>
    <property type="molecule type" value="Genomic_DNA"/>
</dbReference>
<organism evidence="1 2">
    <name type="scientific">[Eubacterium] siraeum</name>
    <dbReference type="NCBI Taxonomy" id="39492"/>
    <lineage>
        <taxon>Bacteria</taxon>
        <taxon>Bacillati</taxon>
        <taxon>Bacillota</taxon>
        <taxon>Clostridia</taxon>
        <taxon>Eubacteriales</taxon>
        <taxon>Oscillospiraceae</taxon>
        <taxon>Oscillospiraceae incertae sedis</taxon>
    </lineage>
</organism>
<sequence length="207" mass="24535">MPERKIRPVTDGFDKKVTYKTQFERYDKAVKNGFYFEAMLIVYAIIEDRLRAWLFYLGCLNTRQSTRFDNKRSKNELKFMFDECEDNKFRFPSINQISGKRKIIEATLTWAENGYNNADKSNYLCAIRKVYTDKLDIKKVREVFTRMNEWCSYRNEVIHALMNKNTESLNSGLADRISEGMDIARDFDNLVKKIKRSGVIRKSLNLK</sequence>
<name>A0AAW6D1U1_9FIRM</name>
<protein>
    <recommendedName>
        <fullName evidence="3">RiboL-PSP-HEPN domain-containing protein</fullName>
    </recommendedName>
</protein>
<comment type="caution">
    <text evidence="1">The sequence shown here is derived from an EMBL/GenBank/DDBJ whole genome shotgun (WGS) entry which is preliminary data.</text>
</comment>
<proteinExistence type="predicted"/>
<accession>A0AAW6D1U1</accession>
<evidence type="ECO:0000313" key="1">
    <source>
        <dbReference type="EMBL" id="MDB8003515.1"/>
    </source>
</evidence>
<gene>
    <name evidence="1" type="ORF">PNE09_05460</name>
</gene>